<dbReference type="PANTHER" id="PTHR46797">
    <property type="entry name" value="HTH-TYPE TRANSCRIPTIONAL REGULATOR"/>
    <property type="match status" value="1"/>
</dbReference>
<accession>A0A5D3ECR1</accession>
<keyword evidence="1" id="KW-0238">DNA-binding</keyword>
<dbReference type="CDD" id="cd00093">
    <property type="entry name" value="HTH_XRE"/>
    <property type="match status" value="1"/>
</dbReference>
<organism evidence="3 4">
    <name type="scientific">Bacteroides pyogenes</name>
    <dbReference type="NCBI Taxonomy" id="310300"/>
    <lineage>
        <taxon>Bacteria</taxon>
        <taxon>Pseudomonadati</taxon>
        <taxon>Bacteroidota</taxon>
        <taxon>Bacteroidia</taxon>
        <taxon>Bacteroidales</taxon>
        <taxon>Bacteroidaceae</taxon>
        <taxon>Bacteroides</taxon>
    </lineage>
</organism>
<dbReference type="GO" id="GO:0003700">
    <property type="term" value="F:DNA-binding transcription factor activity"/>
    <property type="evidence" value="ECO:0007669"/>
    <property type="project" value="TreeGrafter"/>
</dbReference>
<dbReference type="InterPro" id="IPR050807">
    <property type="entry name" value="TransReg_Diox_bact_type"/>
</dbReference>
<evidence type="ECO:0000256" key="1">
    <source>
        <dbReference type="ARBA" id="ARBA00023125"/>
    </source>
</evidence>
<keyword evidence="4" id="KW-1185">Reference proteome</keyword>
<dbReference type="RefSeq" id="WP_148730687.1">
    <property type="nucleotide sequence ID" value="NZ_VKLW01000023.1"/>
</dbReference>
<dbReference type="SMART" id="SM00530">
    <property type="entry name" value="HTH_XRE"/>
    <property type="match status" value="1"/>
</dbReference>
<dbReference type="GO" id="GO:0003677">
    <property type="term" value="F:DNA binding"/>
    <property type="evidence" value="ECO:0007669"/>
    <property type="project" value="UniProtKB-KW"/>
</dbReference>
<dbReference type="GO" id="GO:0005829">
    <property type="term" value="C:cytosol"/>
    <property type="evidence" value="ECO:0007669"/>
    <property type="project" value="TreeGrafter"/>
</dbReference>
<evidence type="ECO:0000313" key="4">
    <source>
        <dbReference type="Proteomes" id="UP000324383"/>
    </source>
</evidence>
<dbReference type="SUPFAM" id="SSF47413">
    <property type="entry name" value="lambda repressor-like DNA-binding domains"/>
    <property type="match status" value="1"/>
</dbReference>
<evidence type="ECO:0000259" key="2">
    <source>
        <dbReference type="PROSITE" id="PS50943"/>
    </source>
</evidence>
<name>A0A5D3ECR1_9BACE</name>
<dbReference type="Proteomes" id="UP000324383">
    <property type="component" value="Unassembled WGS sequence"/>
</dbReference>
<dbReference type="AlphaFoldDB" id="A0A5D3ECR1"/>
<dbReference type="Pfam" id="PF01381">
    <property type="entry name" value="HTH_3"/>
    <property type="match status" value="1"/>
</dbReference>
<evidence type="ECO:0000313" key="3">
    <source>
        <dbReference type="EMBL" id="TYK32855.1"/>
    </source>
</evidence>
<feature type="domain" description="HTH cro/C1-type" evidence="2">
    <location>
        <begin position="11"/>
        <end position="65"/>
    </location>
</feature>
<dbReference type="Gene3D" id="1.10.260.40">
    <property type="entry name" value="lambda repressor-like DNA-binding domains"/>
    <property type="match status" value="1"/>
</dbReference>
<sequence>MNDRERIGKRIAEIRKSKGLSQAQLGKLTNIHSSNIARIESGKYSTGVDLLNKIGKALNYKLDFIKKD</sequence>
<dbReference type="PROSITE" id="PS50943">
    <property type="entry name" value="HTH_CROC1"/>
    <property type="match status" value="1"/>
</dbReference>
<dbReference type="PANTHER" id="PTHR46797:SF1">
    <property type="entry name" value="METHYLPHOSPHONATE SYNTHASE"/>
    <property type="match status" value="1"/>
</dbReference>
<dbReference type="InterPro" id="IPR010982">
    <property type="entry name" value="Lambda_DNA-bd_dom_sf"/>
</dbReference>
<dbReference type="EMBL" id="VKLW01000023">
    <property type="protein sequence ID" value="TYK32855.1"/>
    <property type="molecule type" value="Genomic_DNA"/>
</dbReference>
<gene>
    <name evidence="3" type="ORF">FNJ60_10620</name>
</gene>
<reference evidence="3 4" key="1">
    <citation type="submission" date="2019-07" db="EMBL/GenBank/DDBJ databases">
        <title>Draft Genome Sequences of Bacteroides pyogenes Strains Isolated from the Uterus Holstein Dairy Cows with Metritis.</title>
        <authorList>
            <person name="Cunha F."/>
            <person name="Galvao K.N."/>
            <person name="Jeon S.J."/>
            <person name="Jeong K.C."/>
        </authorList>
    </citation>
    <scope>NUCLEOTIDE SEQUENCE [LARGE SCALE GENOMIC DNA]</scope>
    <source>
        <strain evidence="3 4">KG-31</strain>
    </source>
</reference>
<comment type="caution">
    <text evidence="3">The sequence shown here is derived from an EMBL/GenBank/DDBJ whole genome shotgun (WGS) entry which is preliminary data.</text>
</comment>
<protein>
    <submittedName>
        <fullName evidence="3">Helix-turn-helix transcriptional regulator</fullName>
    </submittedName>
</protein>
<dbReference type="InterPro" id="IPR001387">
    <property type="entry name" value="Cro/C1-type_HTH"/>
</dbReference>
<proteinExistence type="predicted"/>